<feature type="compositionally biased region" description="Basic and acidic residues" evidence="1">
    <location>
        <begin position="1"/>
        <end position="10"/>
    </location>
</feature>
<sequence length="222" mass="23878">MSGVRVEHSKASGNAEGGIKGDNVGGRPSGAKVGSSHERVSFRDKVVGNKRADNPASELALEGVRLGTVIGKQGDPEPPRITFTKETKEVFSMPYKDAVVIKVLDRNLSYMALTNKLRSVWRLRGSYDLLDLLCDICDCYGHIDIDCHKKKDQPSMNEEGGNSNSKPNAPPLVSSVGKENGNQPPANGLAQPSNFVFGKSHIGVKKGECVDTGEIPVHGIKR</sequence>
<comment type="caution">
    <text evidence="2">The sequence shown here is derived from an EMBL/GenBank/DDBJ whole genome shotgun (WGS) entry which is preliminary data.</text>
</comment>
<name>A0ABU6YIK5_9FABA</name>
<dbReference type="Proteomes" id="UP001341840">
    <property type="component" value="Unassembled WGS sequence"/>
</dbReference>
<feature type="compositionally biased region" description="Polar residues" evidence="1">
    <location>
        <begin position="154"/>
        <end position="167"/>
    </location>
</feature>
<evidence type="ECO:0000313" key="2">
    <source>
        <dbReference type="EMBL" id="MED6209114.1"/>
    </source>
</evidence>
<evidence type="ECO:0000256" key="1">
    <source>
        <dbReference type="SAM" id="MobiDB-lite"/>
    </source>
</evidence>
<organism evidence="2 3">
    <name type="scientific">Stylosanthes scabra</name>
    <dbReference type="NCBI Taxonomy" id="79078"/>
    <lineage>
        <taxon>Eukaryota</taxon>
        <taxon>Viridiplantae</taxon>
        <taxon>Streptophyta</taxon>
        <taxon>Embryophyta</taxon>
        <taxon>Tracheophyta</taxon>
        <taxon>Spermatophyta</taxon>
        <taxon>Magnoliopsida</taxon>
        <taxon>eudicotyledons</taxon>
        <taxon>Gunneridae</taxon>
        <taxon>Pentapetalae</taxon>
        <taxon>rosids</taxon>
        <taxon>fabids</taxon>
        <taxon>Fabales</taxon>
        <taxon>Fabaceae</taxon>
        <taxon>Papilionoideae</taxon>
        <taxon>50 kb inversion clade</taxon>
        <taxon>dalbergioids sensu lato</taxon>
        <taxon>Dalbergieae</taxon>
        <taxon>Pterocarpus clade</taxon>
        <taxon>Stylosanthes</taxon>
    </lineage>
</organism>
<feature type="compositionally biased region" description="Polar residues" evidence="1">
    <location>
        <begin position="180"/>
        <end position="193"/>
    </location>
</feature>
<evidence type="ECO:0000313" key="3">
    <source>
        <dbReference type="Proteomes" id="UP001341840"/>
    </source>
</evidence>
<feature type="region of interest" description="Disordered" evidence="1">
    <location>
        <begin position="1"/>
        <end position="40"/>
    </location>
</feature>
<dbReference type="EMBL" id="JASCZI010242021">
    <property type="protein sequence ID" value="MED6209114.1"/>
    <property type="molecule type" value="Genomic_DNA"/>
</dbReference>
<evidence type="ECO:0008006" key="4">
    <source>
        <dbReference type="Google" id="ProtNLM"/>
    </source>
</evidence>
<reference evidence="2 3" key="1">
    <citation type="journal article" date="2023" name="Plants (Basel)">
        <title>Bridging the Gap: Combining Genomics and Transcriptomics Approaches to Understand Stylosanthes scabra, an Orphan Legume from the Brazilian Caatinga.</title>
        <authorList>
            <person name="Ferreira-Neto J.R.C."/>
            <person name="da Silva M.D."/>
            <person name="Binneck E."/>
            <person name="de Melo N.F."/>
            <person name="da Silva R.H."/>
            <person name="de Melo A.L.T.M."/>
            <person name="Pandolfi V."/>
            <person name="Bustamante F.O."/>
            <person name="Brasileiro-Vidal A.C."/>
            <person name="Benko-Iseppon A.M."/>
        </authorList>
    </citation>
    <scope>NUCLEOTIDE SEQUENCE [LARGE SCALE GENOMIC DNA]</scope>
    <source>
        <tissue evidence="2">Leaves</tissue>
    </source>
</reference>
<proteinExistence type="predicted"/>
<feature type="compositionally biased region" description="Gly residues" evidence="1">
    <location>
        <begin position="15"/>
        <end position="28"/>
    </location>
</feature>
<feature type="region of interest" description="Disordered" evidence="1">
    <location>
        <begin position="151"/>
        <end position="193"/>
    </location>
</feature>
<accession>A0ABU6YIK5</accession>
<gene>
    <name evidence="2" type="ORF">PIB30_051553</name>
</gene>
<keyword evidence="3" id="KW-1185">Reference proteome</keyword>
<protein>
    <recommendedName>
        <fullName evidence="4">DUF4283 domain-containing protein</fullName>
    </recommendedName>
</protein>